<organism evidence="2">
    <name type="scientific">Ditylum brightwellii</name>
    <dbReference type="NCBI Taxonomy" id="49249"/>
    <lineage>
        <taxon>Eukaryota</taxon>
        <taxon>Sar</taxon>
        <taxon>Stramenopiles</taxon>
        <taxon>Ochrophyta</taxon>
        <taxon>Bacillariophyta</taxon>
        <taxon>Mediophyceae</taxon>
        <taxon>Lithodesmiophycidae</taxon>
        <taxon>Lithodesmiales</taxon>
        <taxon>Lithodesmiaceae</taxon>
        <taxon>Ditylum</taxon>
    </lineage>
</organism>
<gene>
    <name evidence="3" type="ORF">DBRI00130_LOCUS20</name>
    <name evidence="2" type="ORF">DBRI1063_LOCUS7953</name>
</gene>
<proteinExistence type="predicted"/>
<dbReference type="EMBL" id="HBNS01000022">
    <property type="protein sequence ID" value="CAE4577645.1"/>
    <property type="molecule type" value="Transcribed_RNA"/>
</dbReference>
<evidence type="ECO:0000313" key="3">
    <source>
        <dbReference type="EMBL" id="CAE4577645.1"/>
    </source>
</evidence>
<sequence length="445" mass="47688">MSSGNDHVSGLAASIRAATESETFDLAGHSQSNIQTTMTDAFSEPLPLNDMIRITFVTGAGKLGRQKYDEGAAKALTSTLRNLGFEEDRGASCVVECAGSFKLQHDTGKNLKTVVVFPKITAGTGGADGGVAGVASLSLAGGSDNVAPIPEGSPEHMVTVSSVAVFEKMLKSKCPSWAQKKGCLAALVCSKEIVEALDATLMSGTPLTDVEQDLYDAVPPGSLANKEAHVKKEMQTQVEEGKLTNLEKDILLHQNGERLGTLTLEIEESVREKKPKKTEKLKAMKEKAEARKKLLEDIVPKAPHRLRNEPEITKLRAELRPLQKMEDDTKGRLLSVKETATLARKDEILEEIEALEGASRGWFEDDEAFAVRLEASRATARAKDKQKATKKPAGASGSSRPKPATTWVTPGSKKPAWNQKKAAKKKPVGGGGVFAAMMALDSDSD</sequence>
<feature type="region of interest" description="Disordered" evidence="1">
    <location>
        <begin position="377"/>
        <end position="432"/>
    </location>
</feature>
<reference evidence="2" key="1">
    <citation type="submission" date="2021-01" db="EMBL/GenBank/DDBJ databases">
        <authorList>
            <person name="Corre E."/>
            <person name="Pelletier E."/>
            <person name="Niang G."/>
            <person name="Scheremetjew M."/>
            <person name="Finn R."/>
            <person name="Kale V."/>
            <person name="Holt S."/>
            <person name="Cochrane G."/>
            <person name="Meng A."/>
            <person name="Brown T."/>
            <person name="Cohen L."/>
        </authorList>
    </citation>
    <scope>NUCLEOTIDE SEQUENCE</scope>
    <source>
        <strain evidence="3">GSO104</strain>
        <strain evidence="2">Pop2</strain>
    </source>
</reference>
<evidence type="ECO:0000313" key="2">
    <source>
        <dbReference type="EMBL" id="CAD9324218.1"/>
    </source>
</evidence>
<accession>A0A6V2A040</accession>
<protein>
    <submittedName>
        <fullName evidence="2">Uncharacterized protein</fullName>
    </submittedName>
</protein>
<dbReference type="EMBL" id="HBGN01012490">
    <property type="protein sequence ID" value="CAD9324218.1"/>
    <property type="molecule type" value="Transcribed_RNA"/>
</dbReference>
<evidence type="ECO:0000256" key="1">
    <source>
        <dbReference type="SAM" id="MobiDB-lite"/>
    </source>
</evidence>
<dbReference type="AlphaFoldDB" id="A0A6V2A040"/>
<name>A0A6V2A040_9STRA</name>